<comment type="subcellular location">
    <subcellularLocation>
        <location evidence="1">Periplasm</location>
    </subcellularLocation>
</comment>
<dbReference type="RefSeq" id="WP_062768704.1">
    <property type="nucleotide sequence ID" value="NZ_CP121045.1"/>
</dbReference>
<accession>A0A162JZJ9</accession>
<dbReference type="PANTHER" id="PTHR30290:SF38">
    <property type="entry name" value="D,D-DIPEPTIDE-BINDING PERIPLASMIC PROTEIN DDPA-RELATED"/>
    <property type="match status" value="1"/>
</dbReference>
<gene>
    <name evidence="6" type="ORF">AUP44_14095</name>
</gene>
<dbReference type="Gene3D" id="3.40.190.10">
    <property type="entry name" value="Periplasmic binding protein-like II"/>
    <property type="match status" value="1"/>
</dbReference>
<dbReference type="GeneID" id="97243653"/>
<evidence type="ECO:0000256" key="3">
    <source>
        <dbReference type="ARBA" id="ARBA00022729"/>
    </source>
</evidence>
<proteinExistence type="inferred from homology"/>
<dbReference type="SUPFAM" id="SSF53850">
    <property type="entry name" value="Periplasmic binding protein-like II"/>
    <property type="match status" value="1"/>
</dbReference>
<evidence type="ECO:0000256" key="2">
    <source>
        <dbReference type="ARBA" id="ARBA00005695"/>
    </source>
</evidence>
<dbReference type="GO" id="GO:0043190">
    <property type="term" value="C:ATP-binding cassette (ABC) transporter complex"/>
    <property type="evidence" value="ECO:0007669"/>
    <property type="project" value="InterPro"/>
</dbReference>
<sequence>MRTLWKRAALGAAATALLALSLPAGGSAEEARNGGVLRMIAHPEPPTLMLGLNQQGPTQFVAGKIYEGLLTYGPDLQPRPHLAESWEISEDGLVYTFHLRRNVRWHDGQPFTAKDVVFSATDFLAKVHPRARGHFGRAEKIEALDDHTVRMTLKAPFAPFIMGFETSSAPMIPAHVYEGTDYQTNPANQTPIGTGPFKLADWKRGAFIRLERNADYWQAGKPDLDGLNFVIVPDAASRALAFETGEVDVLRGGDVEYFDVQRLAASDGVTETRAGYEMLSPTMWVQFNLRSAPMDDARFRRAVMHAIDRQFIVDNLWFGFAKPSAGPIASTTPFYDEKALVAYDYDLKKAEALLDEMGLKKGPDGVRTTVRFLPLPYGETYIRLGEYIRQQLEQIGIRTQTVATDHAGWAKRLGDWDYDLSLNLLYQYGDPSLGVERAYVSTNLVKGSPSANVSGLNDPEVDRLFREAAVATDRETRAALFSDLQHRISDQAYFGYLIEVQFPTLYRSGIENLVTGATGLNGEMEDVRLPKR</sequence>
<dbReference type="InterPro" id="IPR039424">
    <property type="entry name" value="SBP_5"/>
</dbReference>
<dbReference type="Proteomes" id="UP000075787">
    <property type="component" value="Unassembled WGS sequence"/>
</dbReference>
<dbReference type="Pfam" id="PF00496">
    <property type="entry name" value="SBP_bac_5"/>
    <property type="match status" value="1"/>
</dbReference>
<feature type="domain" description="Solute-binding protein family 5" evidence="5">
    <location>
        <begin position="78"/>
        <end position="435"/>
    </location>
</feature>
<name>A0A162JZJ9_9PROT</name>
<feature type="signal peptide" evidence="4">
    <location>
        <begin position="1"/>
        <end position="24"/>
    </location>
</feature>
<dbReference type="CDD" id="cd08517">
    <property type="entry name" value="PBP2_NikA_DppA_OppA_like_13"/>
    <property type="match status" value="1"/>
</dbReference>
<feature type="chain" id="PRO_5007836478" evidence="4">
    <location>
        <begin position="25"/>
        <end position="532"/>
    </location>
</feature>
<dbReference type="AlphaFoldDB" id="A0A162JZJ9"/>
<dbReference type="PANTHER" id="PTHR30290">
    <property type="entry name" value="PERIPLASMIC BINDING COMPONENT OF ABC TRANSPORTER"/>
    <property type="match status" value="1"/>
</dbReference>
<comment type="caution">
    <text evidence="6">The sequence shown here is derived from an EMBL/GenBank/DDBJ whole genome shotgun (WGS) entry which is preliminary data.</text>
</comment>
<dbReference type="GO" id="GO:0015833">
    <property type="term" value="P:peptide transport"/>
    <property type="evidence" value="ECO:0007669"/>
    <property type="project" value="TreeGrafter"/>
</dbReference>
<dbReference type="GO" id="GO:0030288">
    <property type="term" value="C:outer membrane-bounded periplasmic space"/>
    <property type="evidence" value="ECO:0007669"/>
    <property type="project" value="UniProtKB-ARBA"/>
</dbReference>
<evidence type="ECO:0000256" key="4">
    <source>
        <dbReference type="SAM" id="SignalP"/>
    </source>
</evidence>
<protein>
    <submittedName>
        <fullName evidence="6">Peptide ABC transporter substrate-binding protein</fullName>
    </submittedName>
</protein>
<evidence type="ECO:0000256" key="1">
    <source>
        <dbReference type="ARBA" id="ARBA00004418"/>
    </source>
</evidence>
<evidence type="ECO:0000313" key="6">
    <source>
        <dbReference type="EMBL" id="KYO50177.1"/>
    </source>
</evidence>
<keyword evidence="3 4" id="KW-0732">Signal</keyword>
<dbReference type="InterPro" id="IPR030678">
    <property type="entry name" value="Peptide/Ni-bd"/>
</dbReference>
<dbReference type="PIRSF" id="PIRSF002741">
    <property type="entry name" value="MppA"/>
    <property type="match status" value="1"/>
</dbReference>
<dbReference type="OrthoDB" id="9803988at2"/>
<comment type="similarity">
    <text evidence="2">Belongs to the bacterial solute-binding protein 5 family.</text>
</comment>
<evidence type="ECO:0000313" key="7">
    <source>
        <dbReference type="Proteomes" id="UP000075787"/>
    </source>
</evidence>
<dbReference type="EMBL" id="LPZR01000205">
    <property type="protein sequence ID" value="KYO50177.1"/>
    <property type="molecule type" value="Genomic_DNA"/>
</dbReference>
<dbReference type="InterPro" id="IPR000914">
    <property type="entry name" value="SBP_5_dom"/>
</dbReference>
<evidence type="ECO:0000259" key="5">
    <source>
        <dbReference type="Pfam" id="PF00496"/>
    </source>
</evidence>
<dbReference type="Gene3D" id="3.10.105.10">
    <property type="entry name" value="Dipeptide-binding Protein, Domain 3"/>
    <property type="match status" value="1"/>
</dbReference>
<dbReference type="GO" id="GO:1904680">
    <property type="term" value="F:peptide transmembrane transporter activity"/>
    <property type="evidence" value="ECO:0007669"/>
    <property type="project" value="TreeGrafter"/>
</dbReference>
<reference evidence="6 7" key="1">
    <citation type="submission" date="2015-12" db="EMBL/GenBank/DDBJ databases">
        <title>Genome sequence of Tistrella mobilis MCCC 1A02139.</title>
        <authorList>
            <person name="Lu L."/>
            <person name="Lai Q."/>
            <person name="Shao Z."/>
            <person name="Qian P."/>
        </authorList>
    </citation>
    <scope>NUCLEOTIDE SEQUENCE [LARGE SCALE GENOMIC DNA]</scope>
    <source>
        <strain evidence="6 7">MCCC 1A02139</strain>
    </source>
</reference>
<organism evidence="6 7">
    <name type="scientific">Tistrella mobilis</name>
    <dbReference type="NCBI Taxonomy" id="171437"/>
    <lineage>
        <taxon>Bacteria</taxon>
        <taxon>Pseudomonadati</taxon>
        <taxon>Pseudomonadota</taxon>
        <taxon>Alphaproteobacteria</taxon>
        <taxon>Geminicoccales</taxon>
        <taxon>Geminicoccaceae</taxon>
        <taxon>Tistrella</taxon>
    </lineage>
</organism>